<dbReference type="GO" id="GO:0046872">
    <property type="term" value="F:metal ion binding"/>
    <property type="evidence" value="ECO:0007669"/>
    <property type="project" value="UniProtKB-KW"/>
</dbReference>
<evidence type="ECO:0000256" key="1">
    <source>
        <dbReference type="ARBA" id="ARBA00001947"/>
    </source>
</evidence>
<organism evidence="7 8">
    <name type="scientific">Dictyobacter alpinus</name>
    <dbReference type="NCBI Taxonomy" id="2014873"/>
    <lineage>
        <taxon>Bacteria</taxon>
        <taxon>Bacillati</taxon>
        <taxon>Chloroflexota</taxon>
        <taxon>Ktedonobacteria</taxon>
        <taxon>Ktedonobacterales</taxon>
        <taxon>Dictyobacteraceae</taxon>
        <taxon>Dictyobacter</taxon>
    </lineage>
</organism>
<protein>
    <recommendedName>
        <fullName evidence="6">Metallo-beta-lactamase domain-containing protein</fullName>
    </recommendedName>
</protein>
<dbReference type="InterPro" id="IPR036866">
    <property type="entry name" value="RibonucZ/Hydroxyglut_hydro"/>
</dbReference>
<keyword evidence="8" id="KW-1185">Reference proteome</keyword>
<evidence type="ECO:0000256" key="5">
    <source>
        <dbReference type="ARBA" id="ARBA00022833"/>
    </source>
</evidence>
<dbReference type="EMBL" id="BIFT01000001">
    <property type="protein sequence ID" value="GCE29093.1"/>
    <property type="molecule type" value="Genomic_DNA"/>
</dbReference>
<dbReference type="SUPFAM" id="SSF56281">
    <property type="entry name" value="Metallo-hydrolase/oxidoreductase"/>
    <property type="match status" value="1"/>
</dbReference>
<proteinExistence type="inferred from homology"/>
<evidence type="ECO:0000256" key="4">
    <source>
        <dbReference type="ARBA" id="ARBA00022801"/>
    </source>
</evidence>
<dbReference type="PANTHER" id="PTHR42978">
    <property type="entry name" value="QUORUM-QUENCHING LACTONASE YTNP-RELATED-RELATED"/>
    <property type="match status" value="1"/>
</dbReference>
<dbReference type="InterPro" id="IPR001279">
    <property type="entry name" value="Metallo-B-lactamas"/>
</dbReference>
<gene>
    <name evidence="7" type="ORF">KDA_45770</name>
</gene>
<comment type="caution">
    <text evidence="7">The sequence shown here is derived from an EMBL/GenBank/DDBJ whole genome shotgun (WGS) entry which is preliminary data.</text>
</comment>
<dbReference type="RefSeq" id="WP_126629234.1">
    <property type="nucleotide sequence ID" value="NZ_BIFT01000001.1"/>
</dbReference>
<evidence type="ECO:0000313" key="8">
    <source>
        <dbReference type="Proteomes" id="UP000287171"/>
    </source>
</evidence>
<dbReference type="Proteomes" id="UP000287171">
    <property type="component" value="Unassembled WGS sequence"/>
</dbReference>
<dbReference type="Pfam" id="PF00753">
    <property type="entry name" value="Lactamase_B"/>
    <property type="match status" value="1"/>
</dbReference>
<evidence type="ECO:0000256" key="2">
    <source>
        <dbReference type="ARBA" id="ARBA00007749"/>
    </source>
</evidence>
<dbReference type="GO" id="GO:0016787">
    <property type="term" value="F:hydrolase activity"/>
    <property type="evidence" value="ECO:0007669"/>
    <property type="project" value="UniProtKB-KW"/>
</dbReference>
<keyword evidence="3" id="KW-0479">Metal-binding</keyword>
<dbReference type="Gene3D" id="3.60.15.10">
    <property type="entry name" value="Ribonuclease Z/Hydroxyacylglutathione hydrolase-like"/>
    <property type="match status" value="1"/>
</dbReference>
<dbReference type="AlphaFoldDB" id="A0A402BCI4"/>
<name>A0A402BCI4_9CHLR</name>
<evidence type="ECO:0000259" key="6">
    <source>
        <dbReference type="SMART" id="SM00849"/>
    </source>
</evidence>
<dbReference type="InterPro" id="IPR051013">
    <property type="entry name" value="MBL_superfamily_lactonases"/>
</dbReference>
<keyword evidence="5" id="KW-0862">Zinc</keyword>
<comment type="similarity">
    <text evidence="2">Belongs to the metallo-beta-lactamase superfamily.</text>
</comment>
<keyword evidence="4" id="KW-0378">Hydrolase</keyword>
<evidence type="ECO:0000313" key="7">
    <source>
        <dbReference type="EMBL" id="GCE29093.1"/>
    </source>
</evidence>
<reference evidence="8" key="1">
    <citation type="submission" date="2018-12" db="EMBL/GenBank/DDBJ databases">
        <title>Tengunoibacter tsumagoiensis gen. nov., sp. nov., Dictyobacter kobayashii sp. nov., D. alpinus sp. nov., and D. joshuensis sp. nov. and description of Dictyobacteraceae fam. nov. within the order Ktedonobacterales isolated from Tengu-no-mugimeshi.</title>
        <authorList>
            <person name="Wang C.M."/>
            <person name="Zheng Y."/>
            <person name="Sakai Y."/>
            <person name="Toyoda A."/>
            <person name="Minakuchi Y."/>
            <person name="Abe K."/>
            <person name="Yokota A."/>
            <person name="Yabe S."/>
        </authorList>
    </citation>
    <scope>NUCLEOTIDE SEQUENCE [LARGE SCALE GENOMIC DNA]</scope>
    <source>
        <strain evidence="8">Uno16</strain>
    </source>
</reference>
<feature type="domain" description="Metallo-beta-lactamase" evidence="6">
    <location>
        <begin position="27"/>
        <end position="228"/>
    </location>
</feature>
<dbReference type="PANTHER" id="PTHR42978:SF2">
    <property type="entry name" value="102 KBASES UNSTABLE REGION: FROM 1 TO 119443"/>
    <property type="match status" value="1"/>
</dbReference>
<dbReference type="SMART" id="SM00849">
    <property type="entry name" value="Lactamase_B"/>
    <property type="match status" value="1"/>
</dbReference>
<dbReference type="CDD" id="cd07729">
    <property type="entry name" value="AHL_lactonase_MBL-fold"/>
    <property type="match status" value="1"/>
</dbReference>
<accession>A0A402BCI4</accession>
<dbReference type="OrthoDB" id="333278at2"/>
<sequence>MTTSTSNPQRLYLMQVATMIIGPLEVPVPCYLIQTNNGKNILIDSGLPPAAQLPESGANQQRIEYKKNVIEQLAMIGVQPDDIDILICTHYDLDHAGNNSAFPKAQLVTQRMQHEVALAGHPRFISTRSQWDLPATRYQLIDGDLELLPGIDLIETSGHVPGHQAILVHLPETGPVLLAIDAVAMQAHFNPDRAVGPMDLDGASTIASTHKLLELVEKKHVNLVIFGHDGPQWSTLKQLPEYFA</sequence>
<comment type="cofactor">
    <cofactor evidence="1">
        <name>Zn(2+)</name>
        <dbReference type="ChEBI" id="CHEBI:29105"/>
    </cofactor>
</comment>
<evidence type="ECO:0000256" key="3">
    <source>
        <dbReference type="ARBA" id="ARBA00022723"/>
    </source>
</evidence>